<dbReference type="EMBL" id="HBFP01010703">
    <property type="protein sequence ID" value="CAD8823301.1"/>
    <property type="molecule type" value="Transcribed_RNA"/>
</dbReference>
<dbReference type="InterPro" id="IPR036291">
    <property type="entry name" value="NAD(P)-bd_dom_sf"/>
</dbReference>
<evidence type="ECO:0000313" key="4">
    <source>
        <dbReference type="EMBL" id="CAD8823301.1"/>
    </source>
</evidence>
<dbReference type="PANTHER" id="PTHR43963:SF6">
    <property type="entry name" value="CHAIN DEHYDROGENASE FAMILY PROTEIN, PUTATIVE (AFU_ORTHOLOGUE AFUA_3G15350)-RELATED"/>
    <property type="match status" value="1"/>
</dbReference>
<proteinExistence type="inferred from homology"/>
<dbReference type="EMBL" id="HBFP01010705">
    <property type="protein sequence ID" value="CAD8823303.1"/>
    <property type="molecule type" value="Transcribed_RNA"/>
</dbReference>
<dbReference type="InterPro" id="IPR002347">
    <property type="entry name" value="SDR_fam"/>
</dbReference>
<dbReference type="AlphaFoldDB" id="A0A6T6NVJ0"/>
<name>A0A6T6NVJ0_9RHOD</name>
<evidence type="ECO:0008006" key="6">
    <source>
        <dbReference type="Google" id="ProtNLM"/>
    </source>
</evidence>
<organism evidence="4">
    <name type="scientific">Timspurckia oligopyrenoides</name>
    <dbReference type="NCBI Taxonomy" id="708627"/>
    <lineage>
        <taxon>Eukaryota</taxon>
        <taxon>Rhodophyta</taxon>
        <taxon>Bangiophyceae</taxon>
        <taxon>Porphyridiales</taxon>
        <taxon>Porphyridiaceae</taxon>
        <taxon>Timspurckia</taxon>
    </lineage>
</organism>
<protein>
    <recommendedName>
        <fullName evidence="6">Protochlorophyllide reductase</fullName>
    </recommendedName>
</protein>
<dbReference type="PANTHER" id="PTHR43963">
    <property type="entry name" value="CARBONYL REDUCTASE 1-RELATED"/>
    <property type="match status" value="1"/>
</dbReference>
<comment type="similarity">
    <text evidence="1">Belongs to the short-chain dehydrogenases/reductases (SDR) family.</text>
</comment>
<dbReference type="Pfam" id="PF00106">
    <property type="entry name" value="adh_short"/>
    <property type="match status" value="1"/>
</dbReference>
<dbReference type="GO" id="GO:0016491">
    <property type="term" value="F:oxidoreductase activity"/>
    <property type="evidence" value="ECO:0007669"/>
    <property type="project" value="UniProtKB-KW"/>
</dbReference>
<accession>A0A6T6NVJ0</accession>
<keyword evidence="3" id="KW-0560">Oxidoreductase</keyword>
<reference evidence="4" key="1">
    <citation type="submission" date="2021-01" db="EMBL/GenBank/DDBJ databases">
        <authorList>
            <person name="Corre E."/>
            <person name="Pelletier E."/>
            <person name="Niang G."/>
            <person name="Scheremetjew M."/>
            <person name="Finn R."/>
            <person name="Kale V."/>
            <person name="Holt S."/>
            <person name="Cochrane G."/>
            <person name="Meng A."/>
            <person name="Brown T."/>
            <person name="Cohen L."/>
        </authorList>
    </citation>
    <scope>NUCLEOTIDE SEQUENCE</scope>
    <source>
        <strain evidence="4">CCMP3278</strain>
    </source>
</reference>
<keyword evidence="2" id="KW-0521">NADP</keyword>
<evidence type="ECO:0000256" key="3">
    <source>
        <dbReference type="ARBA" id="ARBA00023002"/>
    </source>
</evidence>
<dbReference type="SUPFAM" id="SSF51735">
    <property type="entry name" value="NAD(P)-binding Rossmann-fold domains"/>
    <property type="match status" value="1"/>
</dbReference>
<dbReference type="PRINTS" id="PR00081">
    <property type="entry name" value="GDHRDH"/>
</dbReference>
<evidence type="ECO:0000256" key="2">
    <source>
        <dbReference type="ARBA" id="ARBA00022857"/>
    </source>
</evidence>
<gene>
    <name evidence="4" type="ORF">TOLI1172_LOCUS7697</name>
    <name evidence="5" type="ORF">TOLI1172_LOCUS7699</name>
</gene>
<evidence type="ECO:0000313" key="5">
    <source>
        <dbReference type="EMBL" id="CAD8823303.1"/>
    </source>
</evidence>
<evidence type="ECO:0000256" key="1">
    <source>
        <dbReference type="ARBA" id="ARBA00006484"/>
    </source>
</evidence>
<dbReference type="Gene3D" id="3.40.50.720">
    <property type="entry name" value="NAD(P)-binding Rossmann-like Domain"/>
    <property type="match status" value="1"/>
</dbReference>
<sequence>MMRRVLVTGANKGIGLAIVRGILERYQDTYVLLGSRSLDRGQEALQTLSKSSPELTSRVTVLQIDVSSQESINKAMHSVSEKFGTVPPPLYGIVNNAGIYEGATSDILETNLIGSYNVIEAFLPLLQPEGGRIVNVSSGAAPSFVQTCSSERKNFFKNPNCSWSQILEIVDEYKQIQSSGKSFEDAGLGSGPPYGFSKALVNMMTMYYAQKYPKLIVSACTPGFIETDMTRNAFLKSGTTAAEMGMKTVEDGAVVPIKLLLEETHGSGHYFGSDGLRSPLHKYRSPGSAPYTGDDD</sequence>